<dbReference type="PANTHER" id="PTHR34385:SF1">
    <property type="entry name" value="PEPTIDOGLYCAN L-ALANYL-D-GLUTAMATE ENDOPEPTIDASE CWLK"/>
    <property type="match status" value="1"/>
</dbReference>
<dbReference type="Proteomes" id="UP000283745">
    <property type="component" value="Unassembled WGS sequence"/>
</dbReference>
<reference evidence="2 3" key="1">
    <citation type="submission" date="2018-08" db="EMBL/GenBank/DDBJ databases">
        <title>A genome reference for cultivated species of the human gut microbiota.</title>
        <authorList>
            <person name="Zou Y."/>
            <person name="Xue W."/>
            <person name="Luo G."/>
        </authorList>
    </citation>
    <scope>NUCLEOTIDE SEQUENCE [LARGE SCALE GENOMIC DNA]</scope>
    <source>
        <strain evidence="2 3">AM28-23</strain>
    </source>
</reference>
<dbReference type="Gene3D" id="3.30.1380.10">
    <property type="match status" value="1"/>
</dbReference>
<dbReference type="Pfam" id="PF02557">
    <property type="entry name" value="VanY"/>
    <property type="match status" value="1"/>
</dbReference>
<dbReference type="GO" id="GO:0006508">
    <property type="term" value="P:proteolysis"/>
    <property type="evidence" value="ECO:0007669"/>
    <property type="project" value="InterPro"/>
</dbReference>
<dbReference type="CDD" id="cd14852">
    <property type="entry name" value="LD-carboxypeptidase"/>
    <property type="match status" value="1"/>
</dbReference>
<feature type="domain" description="D-alanyl-D-alanine carboxypeptidase-like core" evidence="1">
    <location>
        <begin position="40"/>
        <end position="158"/>
    </location>
</feature>
<dbReference type="InterPro" id="IPR009045">
    <property type="entry name" value="Zn_M74/Hedgehog-like"/>
</dbReference>
<keyword evidence="2" id="KW-0121">Carboxypeptidase</keyword>
<keyword evidence="2" id="KW-0378">Hydrolase</keyword>
<dbReference type="InterPro" id="IPR052179">
    <property type="entry name" value="DD-CPase-like"/>
</dbReference>
<accession>A0A414J0Q7</accession>
<dbReference type="RefSeq" id="WP_118050680.1">
    <property type="nucleotide sequence ID" value="NZ_CABJFK010000017.1"/>
</dbReference>
<sequence length="187" mass="21386">MITDYTRLINKEYPLPPDYVPPDLIDIGLPFDCAPGNPKRLLEKRTAYAARELICRGQHEGISLCCISGYRSYDRQKELFRGSSYVAAPGTSEHQSGLAIDLSSPSVQMKLTEKFGDTPEGHWLASHAPFYGFILRYPFGKEDITRYPYEPWHIRFVTRTLAIYLTKTGMTLDEYYTIQKKDCAMTV</sequence>
<dbReference type="SUPFAM" id="SSF55166">
    <property type="entry name" value="Hedgehog/DD-peptidase"/>
    <property type="match status" value="1"/>
</dbReference>
<evidence type="ECO:0000259" key="1">
    <source>
        <dbReference type="Pfam" id="PF02557"/>
    </source>
</evidence>
<organism evidence="2 3">
    <name type="scientific">Blautia obeum</name>
    <dbReference type="NCBI Taxonomy" id="40520"/>
    <lineage>
        <taxon>Bacteria</taxon>
        <taxon>Bacillati</taxon>
        <taxon>Bacillota</taxon>
        <taxon>Clostridia</taxon>
        <taxon>Lachnospirales</taxon>
        <taxon>Lachnospiraceae</taxon>
        <taxon>Blautia</taxon>
    </lineage>
</organism>
<dbReference type="PANTHER" id="PTHR34385">
    <property type="entry name" value="D-ALANYL-D-ALANINE CARBOXYPEPTIDASE"/>
    <property type="match status" value="1"/>
</dbReference>
<protein>
    <submittedName>
        <fullName evidence="2">D-alanyl-D-alanine carboxypeptidase family protein</fullName>
    </submittedName>
</protein>
<comment type="caution">
    <text evidence="2">The sequence shown here is derived from an EMBL/GenBank/DDBJ whole genome shotgun (WGS) entry which is preliminary data.</text>
</comment>
<dbReference type="EMBL" id="QSKF01000017">
    <property type="protein sequence ID" value="RHE37052.1"/>
    <property type="molecule type" value="Genomic_DNA"/>
</dbReference>
<dbReference type="AlphaFoldDB" id="A0A414J0Q7"/>
<proteinExistence type="predicted"/>
<evidence type="ECO:0000313" key="2">
    <source>
        <dbReference type="EMBL" id="RHE37052.1"/>
    </source>
</evidence>
<name>A0A414J0Q7_9FIRM</name>
<dbReference type="InterPro" id="IPR058193">
    <property type="entry name" value="VanY/YodJ_core_dom"/>
</dbReference>
<dbReference type="GO" id="GO:0004180">
    <property type="term" value="F:carboxypeptidase activity"/>
    <property type="evidence" value="ECO:0007669"/>
    <property type="project" value="UniProtKB-KW"/>
</dbReference>
<keyword evidence="2" id="KW-0645">Protease</keyword>
<dbReference type="InterPro" id="IPR003709">
    <property type="entry name" value="VanY-like_core_dom"/>
</dbReference>
<evidence type="ECO:0000313" key="3">
    <source>
        <dbReference type="Proteomes" id="UP000283745"/>
    </source>
</evidence>
<gene>
    <name evidence="2" type="ORF">DW740_16025</name>
</gene>